<protein>
    <submittedName>
        <fullName evidence="3">Putative toll/interleukin-1 receptor (TIR) domain-containing protein</fullName>
    </submittedName>
</protein>
<dbReference type="Gene3D" id="3.40.50.10140">
    <property type="entry name" value="Toll/interleukin-1 receptor homology (TIR) domain"/>
    <property type="match status" value="1"/>
</dbReference>
<evidence type="ECO:0000313" key="3">
    <source>
        <dbReference type="EMBL" id="OTG01602.1"/>
    </source>
</evidence>
<dbReference type="GO" id="GO:0007165">
    <property type="term" value="P:signal transduction"/>
    <property type="evidence" value="ECO:0007669"/>
    <property type="project" value="InterPro"/>
</dbReference>
<keyword evidence="4" id="KW-1185">Reference proteome</keyword>
<dbReference type="STRING" id="4232.A0A251SSX0"/>
<dbReference type="InterPro" id="IPR000157">
    <property type="entry name" value="TIR_dom"/>
</dbReference>
<dbReference type="Proteomes" id="UP000215914">
    <property type="component" value="Chromosome 13"/>
</dbReference>
<gene>
    <name evidence="3" type="ORF">HannXRQ_Chr13g0403831</name>
</gene>
<dbReference type="Pfam" id="PF01582">
    <property type="entry name" value="TIR"/>
    <property type="match status" value="1"/>
</dbReference>
<evidence type="ECO:0000256" key="1">
    <source>
        <dbReference type="ARBA" id="ARBA00023027"/>
    </source>
</evidence>
<organism evidence="3 4">
    <name type="scientific">Helianthus annuus</name>
    <name type="common">Common sunflower</name>
    <dbReference type="NCBI Taxonomy" id="4232"/>
    <lineage>
        <taxon>Eukaryota</taxon>
        <taxon>Viridiplantae</taxon>
        <taxon>Streptophyta</taxon>
        <taxon>Embryophyta</taxon>
        <taxon>Tracheophyta</taxon>
        <taxon>Spermatophyta</taxon>
        <taxon>Magnoliopsida</taxon>
        <taxon>eudicotyledons</taxon>
        <taxon>Gunneridae</taxon>
        <taxon>Pentapetalae</taxon>
        <taxon>asterids</taxon>
        <taxon>campanulids</taxon>
        <taxon>Asterales</taxon>
        <taxon>Asteraceae</taxon>
        <taxon>Asteroideae</taxon>
        <taxon>Heliantheae alliance</taxon>
        <taxon>Heliantheae</taxon>
        <taxon>Helianthus</taxon>
    </lineage>
</organism>
<dbReference type="FunFam" id="3.40.50.10140:FF:000007">
    <property type="entry name" value="Disease resistance protein (TIR-NBS-LRR class)"/>
    <property type="match status" value="1"/>
</dbReference>
<feature type="domain" description="TIR" evidence="2">
    <location>
        <begin position="28"/>
        <end position="175"/>
    </location>
</feature>
<evidence type="ECO:0000313" key="4">
    <source>
        <dbReference type="Proteomes" id="UP000215914"/>
    </source>
</evidence>
<dbReference type="InParanoid" id="A0A251SSX0"/>
<dbReference type="AlphaFoldDB" id="A0A251SSX0"/>
<dbReference type="PANTHER" id="PTHR32009:SF133">
    <property type="entry name" value="TIR DOMAIN-CONTAINING PROTEIN"/>
    <property type="match status" value="1"/>
</dbReference>
<keyword evidence="3" id="KW-0675">Receptor</keyword>
<dbReference type="SUPFAM" id="SSF52200">
    <property type="entry name" value="Toll/Interleukin receptor TIR domain"/>
    <property type="match status" value="1"/>
</dbReference>
<name>A0A251SSX0_HELAN</name>
<dbReference type="PROSITE" id="PS50104">
    <property type="entry name" value="TIR"/>
    <property type="match status" value="1"/>
</dbReference>
<sequence length="201" mass="23434">MVVLTELFSGSPSSSSTHDHNHNHNQDYRYDVFLSFRGADTRNRFTDHLYNALVDADINTFLDDEEIETGEPLKRELESAIKSSRASIIVLSKNYAFSTWCLDELVSILEQKRNFNQVVIPVFYDVEPTNVRKQQSSFGEAMAKHRQRMEAETNAEKRCQWGQKMELWKRALTQVADLKGKDAKDRIWWNHAQTTHHCLDR</sequence>
<dbReference type="EMBL" id="CM007902">
    <property type="protein sequence ID" value="OTG01602.1"/>
    <property type="molecule type" value="Genomic_DNA"/>
</dbReference>
<proteinExistence type="predicted"/>
<dbReference type="PANTHER" id="PTHR32009">
    <property type="entry name" value="TMV RESISTANCE PROTEIN N-LIKE"/>
    <property type="match status" value="1"/>
</dbReference>
<reference evidence="4" key="1">
    <citation type="journal article" date="2017" name="Nature">
        <title>The sunflower genome provides insights into oil metabolism, flowering and Asterid evolution.</title>
        <authorList>
            <person name="Badouin H."/>
            <person name="Gouzy J."/>
            <person name="Grassa C.J."/>
            <person name="Murat F."/>
            <person name="Staton S.E."/>
            <person name="Cottret L."/>
            <person name="Lelandais-Briere C."/>
            <person name="Owens G.L."/>
            <person name="Carrere S."/>
            <person name="Mayjonade B."/>
            <person name="Legrand L."/>
            <person name="Gill N."/>
            <person name="Kane N.C."/>
            <person name="Bowers J.E."/>
            <person name="Hubner S."/>
            <person name="Bellec A."/>
            <person name="Berard A."/>
            <person name="Berges H."/>
            <person name="Blanchet N."/>
            <person name="Boniface M.C."/>
            <person name="Brunel D."/>
            <person name="Catrice O."/>
            <person name="Chaidir N."/>
            <person name="Claudel C."/>
            <person name="Donnadieu C."/>
            <person name="Faraut T."/>
            <person name="Fievet G."/>
            <person name="Helmstetter N."/>
            <person name="King M."/>
            <person name="Knapp S.J."/>
            <person name="Lai Z."/>
            <person name="Le Paslier M.C."/>
            <person name="Lippi Y."/>
            <person name="Lorenzon L."/>
            <person name="Mandel J.R."/>
            <person name="Marage G."/>
            <person name="Marchand G."/>
            <person name="Marquand E."/>
            <person name="Bret-Mestries E."/>
            <person name="Morien E."/>
            <person name="Nambeesan S."/>
            <person name="Nguyen T."/>
            <person name="Pegot-Espagnet P."/>
            <person name="Pouilly N."/>
            <person name="Raftis F."/>
            <person name="Sallet E."/>
            <person name="Schiex T."/>
            <person name="Thomas J."/>
            <person name="Vandecasteele C."/>
            <person name="Vares D."/>
            <person name="Vear F."/>
            <person name="Vautrin S."/>
            <person name="Crespi M."/>
            <person name="Mangin B."/>
            <person name="Burke J.M."/>
            <person name="Salse J."/>
            <person name="Munos S."/>
            <person name="Vincourt P."/>
            <person name="Rieseberg L.H."/>
            <person name="Langlade N.B."/>
        </authorList>
    </citation>
    <scope>NUCLEOTIDE SEQUENCE [LARGE SCALE GENOMIC DNA]</scope>
    <source>
        <strain evidence="4">cv. SF193</strain>
    </source>
</reference>
<dbReference type="InterPro" id="IPR035897">
    <property type="entry name" value="Toll_tir_struct_dom_sf"/>
</dbReference>
<accession>A0A251SSX0</accession>
<dbReference type="SMART" id="SM00255">
    <property type="entry name" value="TIR"/>
    <property type="match status" value="1"/>
</dbReference>
<evidence type="ECO:0000259" key="2">
    <source>
        <dbReference type="PROSITE" id="PS50104"/>
    </source>
</evidence>
<keyword evidence="1" id="KW-0520">NAD</keyword>
<dbReference type="OMA" id="AMGEHEI"/>